<reference evidence="1 2" key="1">
    <citation type="submission" date="2018-12" db="EMBL/GenBank/DDBJ databases">
        <authorList>
            <person name="Toschakov S.V."/>
        </authorList>
    </citation>
    <scope>NUCLEOTIDE SEQUENCE [LARGE SCALE GENOMIC DNA]</scope>
    <source>
        <strain evidence="1 2">GM2012</strain>
    </source>
</reference>
<comment type="caution">
    <text evidence="1">The sequence shown here is derived from an EMBL/GenBank/DDBJ whole genome shotgun (WGS) entry which is preliminary data.</text>
</comment>
<dbReference type="OrthoDB" id="9877089at2"/>
<accession>A0A432MQ47</accession>
<organism evidence="1 2">
    <name type="scientific">Tautonia sociabilis</name>
    <dbReference type="NCBI Taxonomy" id="2080755"/>
    <lineage>
        <taxon>Bacteria</taxon>
        <taxon>Pseudomonadati</taxon>
        <taxon>Planctomycetota</taxon>
        <taxon>Planctomycetia</taxon>
        <taxon>Isosphaerales</taxon>
        <taxon>Isosphaeraceae</taxon>
        <taxon>Tautonia</taxon>
    </lineage>
</organism>
<dbReference type="Proteomes" id="UP000280296">
    <property type="component" value="Unassembled WGS sequence"/>
</dbReference>
<dbReference type="EMBL" id="RYZH01000001">
    <property type="protein sequence ID" value="RUL89601.1"/>
    <property type="molecule type" value="Genomic_DNA"/>
</dbReference>
<dbReference type="AlphaFoldDB" id="A0A432MQ47"/>
<evidence type="ECO:0000313" key="1">
    <source>
        <dbReference type="EMBL" id="RUL89601.1"/>
    </source>
</evidence>
<proteinExistence type="predicted"/>
<keyword evidence="2" id="KW-1185">Reference proteome</keyword>
<gene>
    <name evidence="1" type="ORF">TsocGM_00050</name>
</gene>
<reference evidence="1 2" key="2">
    <citation type="submission" date="2019-01" db="EMBL/GenBank/DDBJ databases">
        <title>Tautonia sociabilis, a novel thermotolerant planctomycete of Isosphaeraceae family, isolated from a 4000 m deep subterranean habitat.</title>
        <authorList>
            <person name="Kovaleva O.L."/>
            <person name="Elcheninov A.G."/>
            <person name="Van Heerden E."/>
            <person name="Toshchakov S.V."/>
            <person name="Novikov A."/>
            <person name="Bonch-Osmolovskaya E.A."/>
            <person name="Kublanov I.V."/>
        </authorList>
    </citation>
    <scope>NUCLEOTIDE SEQUENCE [LARGE SCALE GENOMIC DNA]</scope>
    <source>
        <strain evidence="1 2">GM2012</strain>
    </source>
</reference>
<dbReference type="RefSeq" id="WP_126723262.1">
    <property type="nucleotide sequence ID" value="NZ_RYZH01000001.1"/>
</dbReference>
<sequence length="68" mass="7595">MNLIRVGPIFVNFDRVTTVRDLTPEAGTGPRLVRIEFDEGHTVDITAQAQWLLDWMISQATDVTPTAP</sequence>
<evidence type="ECO:0000313" key="2">
    <source>
        <dbReference type="Proteomes" id="UP000280296"/>
    </source>
</evidence>
<protein>
    <submittedName>
        <fullName evidence="1">Uncharacterized protein</fullName>
    </submittedName>
</protein>
<name>A0A432MQ47_9BACT</name>